<dbReference type="PANTHER" id="PTHR47069:SF11">
    <property type="entry name" value="OS04G0275550 PROTEIN"/>
    <property type="match status" value="1"/>
</dbReference>
<proteinExistence type="predicted"/>
<organism evidence="2 3">
    <name type="scientific">Panicum miliaceum</name>
    <name type="common">Proso millet</name>
    <name type="synonym">Broomcorn millet</name>
    <dbReference type="NCBI Taxonomy" id="4540"/>
    <lineage>
        <taxon>Eukaryota</taxon>
        <taxon>Viridiplantae</taxon>
        <taxon>Streptophyta</taxon>
        <taxon>Embryophyta</taxon>
        <taxon>Tracheophyta</taxon>
        <taxon>Spermatophyta</taxon>
        <taxon>Magnoliopsida</taxon>
        <taxon>Liliopsida</taxon>
        <taxon>Poales</taxon>
        <taxon>Poaceae</taxon>
        <taxon>PACMAD clade</taxon>
        <taxon>Panicoideae</taxon>
        <taxon>Panicodae</taxon>
        <taxon>Paniceae</taxon>
        <taxon>Panicinae</taxon>
        <taxon>Panicum</taxon>
        <taxon>Panicum sect. Panicum</taxon>
    </lineage>
</organism>
<gene>
    <name evidence="2" type="ORF">C2845_PM02G19650</name>
</gene>
<accession>A0A3L6SBW6</accession>
<keyword evidence="3" id="KW-1185">Reference proteome</keyword>
<dbReference type="EMBL" id="PQIB02000005">
    <property type="protein sequence ID" value="RLN17406.1"/>
    <property type="molecule type" value="Genomic_DNA"/>
</dbReference>
<evidence type="ECO:0000313" key="2">
    <source>
        <dbReference type="EMBL" id="RLN17406.1"/>
    </source>
</evidence>
<comment type="caution">
    <text evidence="2">The sequence shown here is derived from an EMBL/GenBank/DDBJ whole genome shotgun (WGS) entry which is preliminary data.</text>
</comment>
<dbReference type="PANTHER" id="PTHR47069">
    <property type="match status" value="1"/>
</dbReference>
<feature type="region of interest" description="Disordered" evidence="1">
    <location>
        <begin position="195"/>
        <end position="220"/>
    </location>
</feature>
<dbReference type="AlphaFoldDB" id="A0A3L6SBW6"/>
<sequence>MVPGLVVVLAVRRQHQPVWWQTTTSVSLLGQAEVHEDVVVLRRVILLLPLRHANSDHLVRLEVKAIRASQLVVSPTPPSMRDDLFDKADLSNSANNAAFCELCVEKIRAGDTNNGHMTNRGYTNIAAKFEERKGYVALNDSLRTDGMPLDAYDAWWKKHIKGHGEWRKLCNGPPENLAELQIMFQNIAVDGSSSCIPGRHMSEGHEGDEDDLGDGSHLTI</sequence>
<evidence type="ECO:0008006" key="4">
    <source>
        <dbReference type="Google" id="ProtNLM"/>
    </source>
</evidence>
<dbReference type="OrthoDB" id="689896at2759"/>
<dbReference type="Proteomes" id="UP000275267">
    <property type="component" value="Unassembled WGS sequence"/>
</dbReference>
<reference evidence="3" key="1">
    <citation type="journal article" date="2019" name="Nat. Commun.">
        <title>The genome of broomcorn millet.</title>
        <authorList>
            <person name="Zou C."/>
            <person name="Miki D."/>
            <person name="Li D."/>
            <person name="Tang Q."/>
            <person name="Xiao L."/>
            <person name="Rajput S."/>
            <person name="Deng P."/>
            <person name="Jia W."/>
            <person name="Huang R."/>
            <person name="Zhang M."/>
            <person name="Sun Y."/>
            <person name="Hu J."/>
            <person name="Fu X."/>
            <person name="Schnable P.S."/>
            <person name="Li F."/>
            <person name="Zhang H."/>
            <person name="Feng B."/>
            <person name="Zhu X."/>
            <person name="Liu R."/>
            <person name="Schnable J.C."/>
            <person name="Zhu J.-K."/>
            <person name="Zhang H."/>
        </authorList>
    </citation>
    <scope>NUCLEOTIDE SEQUENCE [LARGE SCALE GENOMIC DNA]</scope>
</reference>
<evidence type="ECO:0000256" key="1">
    <source>
        <dbReference type="SAM" id="MobiDB-lite"/>
    </source>
</evidence>
<evidence type="ECO:0000313" key="3">
    <source>
        <dbReference type="Proteomes" id="UP000275267"/>
    </source>
</evidence>
<protein>
    <recommendedName>
        <fullName evidence="4">Myb/SANT-like domain-containing protein</fullName>
    </recommendedName>
</protein>
<name>A0A3L6SBW6_PANMI</name>